<dbReference type="RefSeq" id="WP_252582011.1">
    <property type="nucleotide sequence ID" value="NZ_CP071527.1"/>
</dbReference>
<keyword evidence="3" id="KW-1185">Reference proteome</keyword>
<protein>
    <submittedName>
        <fullName evidence="2">F-box protein</fullName>
    </submittedName>
</protein>
<organism evidence="2 3">
    <name type="scientific">Legionella lytica</name>
    <dbReference type="NCBI Taxonomy" id="96232"/>
    <lineage>
        <taxon>Bacteria</taxon>
        <taxon>Pseudomonadati</taxon>
        <taxon>Pseudomonadota</taxon>
        <taxon>Gammaproteobacteria</taxon>
        <taxon>Legionellales</taxon>
        <taxon>Legionellaceae</taxon>
        <taxon>Legionella</taxon>
    </lineage>
</organism>
<evidence type="ECO:0000313" key="2">
    <source>
        <dbReference type="EMBL" id="USQ14953.1"/>
    </source>
</evidence>
<sequence>MDGLPVEMIRHILQFLDVKSLSTVCYLSHFFKTVSSEQLQWLKRCFTEPLCHPLLRAAMLEEELLNRELDAQSLYKSIQEANVTQIKDLLFSKQSVREFVLYAPFYERSIPQLFPRAVYPARKLYLTEDAARINTPNAAKVKHWLRVKVSVDKDSFEALYDSQQLQSAESIKAMPIIAQRELKCSLSVEGDDRPAVSLQGIS</sequence>
<accession>A0ABY4YBD5</accession>
<dbReference type="EMBL" id="CP071527">
    <property type="protein sequence ID" value="USQ14953.1"/>
    <property type="molecule type" value="Genomic_DNA"/>
</dbReference>
<evidence type="ECO:0000313" key="3">
    <source>
        <dbReference type="Proteomes" id="UP001057474"/>
    </source>
</evidence>
<evidence type="ECO:0000259" key="1">
    <source>
        <dbReference type="PROSITE" id="PS50181"/>
    </source>
</evidence>
<dbReference type="SUPFAM" id="SSF81383">
    <property type="entry name" value="F-box domain"/>
    <property type="match status" value="1"/>
</dbReference>
<dbReference type="Proteomes" id="UP001057474">
    <property type="component" value="Chromosome"/>
</dbReference>
<dbReference type="InterPro" id="IPR036047">
    <property type="entry name" value="F-box-like_dom_sf"/>
</dbReference>
<dbReference type="Gene3D" id="1.20.1280.50">
    <property type="match status" value="1"/>
</dbReference>
<reference evidence="2" key="1">
    <citation type="submission" date="2021-03" db="EMBL/GenBank/DDBJ databases">
        <title>Legionella lytica PCM 2298.</title>
        <authorList>
            <person name="Koper P."/>
        </authorList>
    </citation>
    <scope>NUCLEOTIDE SEQUENCE</scope>
    <source>
        <strain evidence="2">PCM 2298</strain>
    </source>
</reference>
<proteinExistence type="predicted"/>
<dbReference type="InterPro" id="IPR001810">
    <property type="entry name" value="F-box_dom"/>
</dbReference>
<name>A0ABY4YBD5_9GAMM</name>
<dbReference type="Pfam" id="PF00646">
    <property type="entry name" value="F-box"/>
    <property type="match status" value="1"/>
</dbReference>
<feature type="domain" description="F-box" evidence="1">
    <location>
        <begin position="1"/>
        <end position="44"/>
    </location>
</feature>
<gene>
    <name evidence="2" type="ORF">J2N86_06565</name>
</gene>
<dbReference type="PROSITE" id="PS50181">
    <property type="entry name" value="FBOX"/>
    <property type="match status" value="1"/>
</dbReference>